<comment type="caution">
    <text evidence="4">The sequence shown here is derived from an EMBL/GenBank/DDBJ whole genome shotgun (WGS) entry which is preliminary data.</text>
</comment>
<keyword evidence="2" id="KW-0175">Coiled coil</keyword>
<name>E7RWZ2_9BURK</name>
<gene>
    <name evidence="4" type="ORF">HMPREF0551_1205</name>
</gene>
<feature type="coiled-coil region" evidence="2">
    <location>
        <begin position="8"/>
        <end position="53"/>
    </location>
</feature>
<sequence length="268" mass="28457">MKPSERSLEGVMAELKALRQAYGAAQRRCTATVQRLHARNQLLEAEVLQLRAQLAAREPSLAMAGDEQRRMLAAAQATQAGRATLGARIESLAQRLQTLLRGASATMPAEAWPAATQGTVPEPGASTRPLGQPLHPAGDDRADGSGATDEVEDPPDLEERLVEADLVICQTGCLSHQAYWRVQDHCRRHNKPCVLVAQPDALRIIRIHQRDDGPSAGTFPADGAPGAPERGRKGMPDAPARGAGASGSGQGTDSQVRTAVHQQESGIT</sequence>
<evidence type="ECO:0000313" key="5">
    <source>
        <dbReference type="Proteomes" id="UP000011021"/>
    </source>
</evidence>
<evidence type="ECO:0008006" key="6">
    <source>
        <dbReference type="Google" id="ProtNLM"/>
    </source>
</evidence>
<dbReference type="Proteomes" id="UP000011021">
    <property type="component" value="Unassembled WGS sequence"/>
</dbReference>
<keyword evidence="5" id="KW-1185">Reference proteome</keyword>
<dbReference type="EMBL" id="AEQP01000005">
    <property type="protein sequence ID" value="EFV95064.1"/>
    <property type="molecule type" value="Genomic_DNA"/>
</dbReference>
<feature type="region of interest" description="Disordered" evidence="3">
    <location>
        <begin position="115"/>
        <end position="155"/>
    </location>
</feature>
<dbReference type="RefSeq" id="WP_005673453.1">
    <property type="nucleotide sequence ID" value="NZ_CP146288.1"/>
</dbReference>
<evidence type="ECO:0000313" key="4">
    <source>
        <dbReference type="EMBL" id="EFV95064.1"/>
    </source>
</evidence>
<reference evidence="4 5" key="1">
    <citation type="submission" date="2010-12" db="EMBL/GenBank/DDBJ databases">
        <authorList>
            <person name="Muzny D."/>
            <person name="Qin X."/>
            <person name="Deng J."/>
            <person name="Jiang H."/>
            <person name="Liu Y."/>
            <person name="Qu J."/>
            <person name="Song X.-Z."/>
            <person name="Zhang L."/>
            <person name="Thornton R."/>
            <person name="Coyle M."/>
            <person name="Francisco L."/>
            <person name="Jackson L."/>
            <person name="Javaid M."/>
            <person name="Korchina V."/>
            <person name="Kovar C."/>
            <person name="Mata R."/>
            <person name="Mathew T."/>
            <person name="Ngo R."/>
            <person name="Nguyen L."/>
            <person name="Nguyen N."/>
            <person name="Okwuonu G."/>
            <person name="Ongeri F."/>
            <person name="Pham C."/>
            <person name="Simmons D."/>
            <person name="Wilczek-Boney K."/>
            <person name="Hale W."/>
            <person name="Jakkamsetti A."/>
            <person name="Pham P."/>
            <person name="Ruth R."/>
            <person name="San Lucas F."/>
            <person name="Warren J."/>
            <person name="Zhang J."/>
            <person name="Zhao Z."/>
            <person name="Zhou C."/>
            <person name="Zhu D."/>
            <person name="Lee S."/>
            <person name="Bess C."/>
            <person name="Blankenburg K."/>
            <person name="Forbes L."/>
            <person name="Fu Q."/>
            <person name="Gubbala S."/>
            <person name="Hirani K."/>
            <person name="Jayaseelan J.C."/>
            <person name="Lara F."/>
            <person name="Munidasa M."/>
            <person name="Palculict T."/>
            <person name="Patil S."/>
            <person name="Pu L.-L."/>
            <person name="Saada N."/>
            <person name="Tang L."/>
            <person name="Weissenberger G."/>
            <person name="Zhu Y."/>
            <person name="Hemphill L."/>
            <person name="Shang Y."/>
            <person name="Youmans B."/>
            <person name="Ayvaz T."/>
            <person name="Ross M."/>
            <person name="Santibanez J."/>
            <person name="Aqrawi P."/>
            <person name="Gross S."/>
            <person name="Joshi V."/>
            <person name="Fowler G."/>
            <person name="Nazareth L."/>
            <person name="Reid J."/>
            <person name="Worley K."/>
            <person name="Petrosino J."/>
            <person name="Highlander S."/>
            <person name="Gibbs R."/>
        </authorList>
    </citation>
    <scope>NUCLEOTIDE SEQUENCE [LARGE SCALE GENOMIC DNA]</scope>
    <source>
        <strain evidence="4 5">ATCC 51599</strain>
    </source>
</reference>
<evidence type="ECO:0000256" key="1">
    <source>
        <dbReference type="ARBA" id="ARBA00007189"/>
    </source>
</evidence>
<dbReference type="HOGENOM" id="CLU_090623_0_0_4"/>
<organism evidence="4 5">
    <name type="scientific">Lautropia mirabilis ATCC 51599</name>
    <dbReference type="NCBI Taxonomy" id="887898"/>
    <lineage>
        <taxon>Bacteria</taxon>
        <taxon>Pseudomonadati</taxon>
        <taxon>Pseudomonadota</taxon>
        <taxon>Betaproteobacteria</taxon>
        <taxon>Burkholderiales</taxon>
        <taxon>Burkholderiaceae</taxon>
        <taxon>Lautropia</taxon>
    </lineage>
</organism>
<dbReference type="STRING" id="887898.HMPREF0551_1205"/>
<evidence type="ECO:0000256" key="2">
    <source>
        <dbReference type="SAM" id="Coils"/>
    </source>
</evidence>
<evidence type="ECO:0000256" key="3">
    <source>
        <dbReference type="SAM" id="MobiDB-lite"/>
    </source>
</evidence>
<feature type="region of interest" description="Disordered" evidence="3">
    <location>
        <begin position="211"/>
        <end position="268"/>
    </location>
</feature>
<proteinExistence type="inferred from homology"/>
<protein>
    <recommendedName>
        <fullName evidence="6">DUF2325 domain-containing protein</fullName>
    </recommendedName>
</protein>
<dbReference type="InterPro" id="IPR016772">
    <property type="entry name" value="UCP020408"/>
</dbReference>
<accession>E7RWZ2</accession>
<dbReference type="eggNOG" id="ENOG5032RG4">
    <property type="taxonomic scope" value="Bacteria"/>
</dbReference>
<feature type="compositionally biased region" description="Polar residues" evidence="3">
    <location>
        <begin position="252"/>
        <end position="268"/>
    </location>
</feature>
<dbReference type="Pfam" id="PF10087">
    <property type="entry name" value="DUF2325"/>
    <property type="match status" value="1"/>
</dbReference>
<comment type="similarity">
    <text evidence="1">Belongs to the UPF0751 family.</text>
</comment>
<dbReference type="AlphaFoldDB" id="E7RWZ2"/>